<dbReference type="GO" id="GO:0050661">
    <property type="term" value="F:NADP binding"/>
    <property type="evidence" value="ECO:0007669"/>
    <property type="project" value="InterPro"/>
</dbReference>
<dbReference type="Pfam" id="PF03446">
    <property type="entry name" value="NAD_binding_2"/>
    <property type="match status" value="1"/>
</dbReference>
<dbReference type="GO" id="GO:0140673">
    <property type="term" value="P:transcription elongation-coupled chromatin remodeling"/>
    <property type="evidence" value="ECO:0007669"/>
    <property type="project" value="TreeGrafter"/>
</dbReference>
<organism evidence="2 3">
    <name type="scientific">Trichonephila inaurata madagascariensis</name>
    <dbReference type="NCBI Taxonomy" id="2747483"/>
    <lineage>
        <taxon>Eukaryota</taxon>
        <taxon>Metazoa</taxon>
        <taxon>Ecdysozoa</taxon>
        <taxon>Arthropoda</taxon>
        <taxon>Chelicerata</taxon>
        <taxon>Arachnida</taxon>
        <taxon>Araneae</taxon>
        <taxon>Araneomorphae</taxon>
        <taxon>Entelegynae</taxon>
        <taxon>Araneoidea</taxon>
        <taxon>Nephilidae</taxon>
        <taxon>Trichonephila</taxon>
        <taxon>Trichonephila inaurata</taxon>
    </lineage>
</organism>
<dbReference type="InterPro" id="IPR051265">
    <property type="entry name" value="HIBADH-related_NP60_sf"/>
</dbReference>
<evidence type="ECO:0000313" key="2">
    <source>
        <dbReference type="EMBL" id="GFS45150.1"/>
    </source>
</evidence>
<dbReference type="PANTHER" id="PTHR43580:SF2">
    <property type="entry name" value="CYTOKINE-LIKE NUCLEAR FACTOR N-PAC"/>
    <property type="match status" value="1"/>
</dbReference>
<dbReference type="SUPFAM" id="SSF51735">
    <property type="entry name" value="NAD(P)-binding Rossmann-fold domains"/>
    <property type="match status" value="1"/>
</dbReference>
<name>A0A8X6JYD9_9ARAC</name>
<sequence>MTDDDPSLISRTRNDFYPHVAIVRPLEHRTITDRQYYELPPLPPLNFFNYKSPEIKKEHGATYKRIGFIGMGMMGQRLVRNLLVTGHDVSVWNRTPEKCRECVAAGAQQLLTPADVVWNSDVIFSCVSGPEAVKSCMYETWGIEHGFEKSVPGSKGYIELSSIDPDTSQEMCAAITEKGGKYLEAPIRGSRSLAEDGLLLALVAGDHGFFEEYLPCFAAMCKDVYHVSCNVGDASKMNLALSTLAGTTNAAAAEVMTMIEQLDIQLHNYSDFLRTSPMKSSFLLENFLPLVHEIF</sequence>
<dbReference type="PANTHER" id="PTHR43580">
    <property type="entry name" value="OXIDOREDUCTASE GLYR1-RELATED"/>
    <property type="match status" value="1"/>
</dbReference>
<dbReference type="GO" id="GO:0003677">
    <property type="term" value="F:DNA binding"/>
    <property type="evidence" value="ECO:0007669"/>
    <property type="project" value="TreeGrafter"/>
</dbReference>
<feature type="domain" description="6-phosphogluconate dehydrogenase NADP-binding" evidence="1">
    <location>
        <begin position="65"/>
        <end position="226"/>
    </location>
</feature>
<reference evidence="2" key="1">
    <citation type="submission" date="2020-08" db="EMBL/GenBank/DDBJ databases">
        <title>Multicomponent nature underlies the extraordinary mechanical properties of spider dragline silk.</title>
        <authorList>
            <person name="Kono N."/>
            <person name="Nakamura H."/>
            <person name="Mori M."/>
            <person name="Yoshida Y."/>
            <person name="Ohtoshi R."/>
            <person name="Malay A.D."/>
            <person name="Moran D.A.P."/>
            <person name="Tomita M."/>
            <person name="Numata K."/>
            <person name="Arakawa K."/>
        </authorList>
    </citation>
    <scope>NUCLEOTIDE SEQUENCE</scope>
</reference>
<evidence type="ECO:0000259" key="1">
    <source>
        <dbReference type="Pfam" id="PF03446"/>
    </source>
</evidence>
<protein>
    <submittedName>
        <fullName evidence="2">Putative oxidoreductase GLYR1 homolog</fullName>
    </submittedName>
</protein>
<dbReference type="Proteomes" id="UP000886998">
    <property type="component" value="Unassembled WGS sequence"/>
</dbReference>
<proteinExistence type="predicted"/>
<accession>A0A8X6JYD9</accession>
<dbReference type="EMBL" id="BMAV01025843">
    <property type="protein sequence ID" value="GFS45150.1"/>
    <property type="molecule type" value="Genomic_DNA"/>
</dbReference>
<dbReference type="InterPro" id="IPR036291">
    <property type="entry name" value="NAD(P)-bd_dom_sf"/>
</dbReference>
<keyword evidence="3" id="KW-1185">Reference proteome</keyword>
<dbReference type="InterPro" id="IPR006115">
    <property type="entry name" value="6PGDH_NADP-bd"/>
</dbReference>
<dbReference type="GO" id="GO:0031491">
    <property type="term" value="F:nucleosome binding"/>
    <property type="evidence" value="ECO:0007669"/>
    <property type="project" value="TreeGrafter"/>
</dbReference>
<dbReference type="AlphaFoldDB" id="A0A8X6JYD9"/>
<dbReference type="GO" id="GO:0000785">
    <property type="term" value="C:chromatin"/>
    <property type="evidence" value="ECO:0007669"/>
    <property type="project" value="TreeGrafter"/>
</dbReference>
<evidence type="ECO:0000313" key="3">
    <source>
        <dbReference type="Proteomes" id="UP000886998"/>
    </source>
</evidence>
<dbReference type="OrthoDB" id="21615at2759"/>
<gene>
    <name evidence="2" type="primary">AGAP009949</name>
    <name evidence="2" type="ORF">TNIN_52421</name>
</gene>
<dbReference type="Gene3D" id="3.40.50.720">
    <property type="entry name" value="NAD(P)-binding Rossmann-like Domain"/>
    <property type="match status" value="1"/>
</dbReference>
<comment type="caution">
    <text evidence="2">The sequence shown here is derived from an EMBL/GenBank/DDBJ whole genome shotgun (WGS) entry which is preliminary data.</text>
</comment>